<evidence type="ECO:0000259" key="13">
    <source>
        <dbReference type="Pfam" id="PF03315"/>
    </source>
</evidence>
<dbReference type="InterPro" id="IPR051318">
    <property type="entry name" value="Fe-S_L-Ser"/>
</dbReference>
<sequence length="403" mass="43836">MESIKGIYRIGHGPSSSHTMAPRRAAQEFLERNPGASRYEVTLFGSLAATGKGHLTDKAILDVLEPAAPTSIHWKPEVFLPFHPNGMQFDSYYGTDGEPRESWRIYSIGGGSLANEETAAEKPEMIYGMTTIAEIQEWCEKTGCSYWEYVEQCEGPEIWDYLDRVWTIMQEGIRRGLEAEGVLPGGLGVRRKAAGYFIRSKGYSEAMRSRGLVYAYALATSEENAAGGEIVTAPTCGSSGVMPAVLYHLQQTRDFIKPRMLRALATAGLFGNVVKHNASVSGAEVGCQGEVGVACAMAAAASCQLFGGTPAQIEYAAEMGLEHHLGLTCDPICGLVQIPCIERNAYAAARALDSNIYATYSDGRHRVSFDRVVEVMRQTGHDLPSLYKETAEGGLAKDYRFGS</sequence>
<dbReference type="InterPro" id="IPR005130">
    <property type="entry name" value="Ser_deHydtase-like_asu"/>
</dbReference>
<keyword evidence="10 14" id="KW-0456">Lyase</keyword>
<organism evidence="14 15">
    <name type="scientific">Rikenella microfusus</name>
    <dbReference type="NCBI Taxonomy" id="28139"/>
    <lineage>
        <taxon>Bacteria</taxon>
        <taxon>Pseudomonadati</taxon>
        <taxon>Bacteroidota</taxon>
        <taxon>Bacteroidia</taxon>
        <taxon>Bacteroidales</taxon>
        <taxon>Rikenellaceae</taxon>
        <taxon>Rikenella</taxon>
    </lineage>
</organism>
<evidence type="ECO:0000256" key="6">
    <source>
        <dbReference type="ARBA" id="ARBA00022485"/>
    </source>
</evidence>
<evidence type="ECO:0000256" key="3">
    <source>
        <dbReference type="ARBA" id="ARBA00008636"/>
    </source>
</evidence>
<comment type="cofactor">
    <cofactor evidence="1">
        <name>[4Fe-4S] cluster</name>
        <dbReference type="ChEBI" id="CHEBI:49883"/>
    </cofactor>
</comment>
<dbReference type="EMBL" id="UGVL01000001">
    <property type="protein sequence ID" value="SUE34647.1"/>
    <property type="molecule type" value="Genomic_DNA"/>
</dbReference>
<dbReference type="GO" id="GO:0006094">
    <property type="term" value="P:gluconeogenesis"/>
    <property type="evidence" value="ECO:0007669"/>
    <property type="project" value="UniProtKB-KW"/>
</dbReference>
<gene>
    <name evidence="14" type="primary">sdaA</name>
    <name evidence="14" type="ORF">NCTC11190_01880</name>
</gene>
<dbReference type="EC" id="4.3.1.17" evidence="4"/>
<keyword evidence="8" id="KW-0408">Iron</keyword>
<dbReference type="SUPFAM" id="SSF143548">
    <property type="entry name" value="Serine metabolism enzymes domain"/>
    <property type="match status" value="1"/>
</dbReference>
<evidence type="ECO:0000256" key="1">
    <source>
        <dbReference type="ARBA" id="ARBA00001966"/>
    </source>
</evidence>
<name>A0A379MUV7_9BACT</name>
<evidence type="ECO:0000256" key="4">
    <source>
        <dbReference type="ARBA" id="ARBA00012093"/>
    </source>
</evidence>
<dbReference type="GO" id="GO:0046872">
    <property type="term" value="F:metal ion binding"/>
    <property type="evidence" value="ECO:0007669"/>
    <property type="project" value="UniProtKB-KW"/>
</dbReference>
<dbReference type="STRING" id="880526.GCA_000427365_01939"/>
<dbReference type="Gene3D" id="3.30.1330.90">
    <property type="entry name" value="D-3-phosphoglycerate dehydrogenase, domain 3"/>
    <property type="match status" value="2"/>
</dbReference>
<accession>A0A379MUV7</accession>
<keyword evidence="5" id="KW-0312">Gluconeogenesis</keyword>
<dbReference type="GO" id="GO:0003941">
    <property type="term" value="F:L-serine ammonia-lyase activity"/>
    <property type="evidence" value="ECO:0007669"/>
    <property type="project" value="UniProtKB-EC"/>
</dbReference>
<dbReference type="AlphaFoldDB" id="A0A379MUV7"/>
<dbReference type="Pfam" id="PF03313">
    <property type="entry name" value="SDH_alpha"/>
    <property type="match status" value="1"/>
</dbReference>
<dbReference type="OrthoDB" id="9805537at2"/>
<evidence type="ECO:0000256" key="8">
    <source>
        <dbReference type="ARBA" id="ARBA00023004"/>
    </source>
</evidence>
<comment type="catalytic activity">
    <reaction evidence="11">
        <text>L-serine = pyruvate + NH4(+)</text>
        <dbReference type="Rhea" id="RHEA:19169"/>
        <dbReference type="ChEBI" id="CHEBI:15361"/>
        <dbReference type="ChEBI" id="CHEBI:28938"/>
        <dbReference type="ChEBI" id="CHEBI:33384"/>
        <dbReference type="EC" id="4.3.1.17"/>
    </reaction>
</comment>
<evidence type="ECO:0000256" key="2">
    <source>
        <dbReference type="ARBA" id="ARBA00004742"/>
    </source>
</evidence>
<evidence type="ECO:0000259" key="12">
    <source>
        <dbReference type="Pfam" id="PF03313"/>
    </source>
</evidence>
<dbReference type="InterPro" id="IPR005131">
    <property type="entry name" value="Ser_deHydtase_bsu"/>
</dbReference>
<dbReference type="PANTHER" id="PTHR30182:SF1">
    <property type="entry name" value="L-SERINE DEHYDRATASE 1"/>
    <property type="match status" value="1"/>
</dbReference>
<keyword evidence="7" id="KW-0479">Metal-binding</keyword>
<evidence type="ECO:0000313" key="15">
    <source>
        <dbReference type="Proteomes" id="UP000255233"/>
    </source>
</evidence>
<dbReference type="InterPro" id="IPR029009">
    <property type="entry name" value="ASB_dom_sf"/>
</dbReference>
<feature type="domain" description="Serine dehydratase-like alpha subunit" evidence="12">
    <location>
        <begin position="155"/>
        <end position="396"/>
    </location>
</feature>
<keyword evidence="9" id="KW-0411">Iron-sulfur</keyword>
<evidence type="ECO:0000256" key="7">
    <source>
        <dbReference type="ARBA" id="ARBA00022723"/>
    </source>
</evidence>
<evidence type="ECO:0000256" key="11">
    <source>
        <dbReference type="ARBA" id="ARBA00049406"/>
    </source>
</evidence>
<dbReference type="Proteomes" id="UP000255233">
    <property type="component" value="Unassembled WGS sequence"/>
</dbReference>
<comment type="similarity">
    <text evidence="3">Belongs to the iron-sulfur dependent L-serine dehydratase family.</text>
</comment>
<evidence type="ECO:0000313" key="14">
    <source>
        <dbReference type="EMBL" id="SUE34647.1"/>
    </source>
</evidence>
<dbReference type="PANTHER" id="PTHR30182">
    <property type="entry name" value="L-SERINE DEHYDRATASE"/>
    <property type="match status" value="1"/>
</dbReference>
<dbReference type="GO" id="GO:0051539">
    <property type="term" value="F:4 iron, 4 sulfur cluster binding"/>
    <property type="evidence" value="ECO:0007669"/>
    <property type="project" value="UniProtKB-KW"/>
</dbReference>
<feature type="domain" description="Serine dehydratase beta chain" evidence="13">
    <location>
        <begin position="3"/>
        <end position="73"/>
    </location>
</feature>
<dbReference type="Pfam" id="PF03315">
    <property type="entry name" value="SDH_beta"/>
    <property type="match status" value="1"/>
</dbReference>
<keyword evidence="6" id="KW-0004">4Fe-4S</keyword>
<comment type="pathway">
    <text evidence="2">Carbohydrate biosynthesis; gluconeogenesis.</text>
</comment>
<keyword evidence="15" id="KW-1185">Reference proteome</keyword>
<protein>
    <recommendedName>
        <fullName evidence="4">L-serine ammonia-lyase</fullName>
        <ecNumber evidence="4">4.3.1.17</ecNumber>
    </recommendedName>
</protein>
<dbReference type="RefSeq" id="WP_027291523.1">
    <property type="nucleotide sequence ID" value="NZ_UGVL01000001.1"/>
</dbReference>
<proteinExistence type="inferred from homology"/>
<evidence type="ECO:0000256" key="9">
    <source>
        <dbReference type="ARBA" id="ARBA00023014"/>
    </source>
</evidence>
<reference evidence="14 15" key="1">
    <citation type="submission" date="2018-06" db="EMBL/GenBank/DDBJ databases">
        <authorList>
            <consortium name="Pathogen Informatics"/>
            <person name="Doyle S."/>
        </authorList>
    </citation>
    <scope>NUCLEOTIDE SEQUENCE [LARGE SCALE GENOMIC DNA]</scope>
    <source>
        <strain evidence="14 15">NCTC11190</strain>
    </source>
</reference>
<evidence type="ECO:0000256" key="5">
    <source>
        <dbReference type="ARBA" id="ARBA00022432"/>
    </source>
</evidence>
<evidence type="ECO:0000256" key="10">
    <source>
        <dbReference type="ARBA" id="ARBA00023239"/>
    </source>
</evidence>